<keyword evidence="1" id="KW-0677">Repeat</keyword>
<dbReference type="SUPFAM" id="SSF54928">
    <property type="entry name" value="RNA-binding domain, RBD"/>
    <property type="match status" value="3"/>
</dbReference>
<dbReference type="Pfam" id="PF00076">
    <property type="entry name" value="RRM_1"/>
    <property type="match status" value="2"/>
</dbReference>
<protein>
    <submittedName>
        <fullName evidence="6">LAME_0C06832g1_1</fullName>
    </submittedName>
</protein>
<name>A0A1G4J2Q2_9SACH</name>
<feature type="region of interest" description="Disordered" evidence="4">
    <location>
        <begin position="1"/>
        <end position="27"/>
    </location>
</feature>
<evidence type="ECO:0000256" key="1">
    <source>
        <dbReference type="ARBA" id="ARBA00022737"/>
    </source>
</evidence>
<dbReference type="EMBL" id="LT598479">
    <property type="protein sequence ID" value="SCU83823.1"/>
    <property type="molecule type" value="Genomic_DNA"/>
</dbReference>
<feature type="compositionally biased region" description="Low complexity" evidence="4">
    <location>
        <begin position="331"/>
        <end position="340"/>
    </location>
</feature>
<dbReference type="OrthoDB" id="446113at2759"/>
<dbReference type="Proteomes" id="UP000191144">
    <property type="component" value="Chromosome C"/>
</dbReference>
<dbReference type="GO" id="GO:0005829">
    <property type="term" value="C:cytosol"/>
    <property type="evidence" value="ECO:0007669"/>
    <property type="project" value="TreeGrafter"/>
</dbReference>
<keyword evidence="7" id="KW-1185">Reference proteome</keyword>
<dbReference type="SMART" id="SM00360">
    <property type="entry name" value="RRM"/>
    <property type="match status" value="3"/>
</dbReference>
<reference evidence="7" key="1">
    <citation type="submission" date="2016-03" db="EMBL/GenBank/DDBJ databases">
        <authorList>
            <person name="Devillers Hugo."/>
        </authorList>
    </citation>
    <scope>NUCLEOTIDE SEQUENCE [LARGE SCALE GENOMIC DNA]</scope>
</reference>
<dbReference type="PANTHER" id="PTHR47640">
    <property type="entry name" value="TRNA SELENOCYSTEINE 1-ASSOCIATED PROTEIN 1-RELATED-RELATED"/>
    <property type="match status" value="1"/>
</dbReference>
<gene>
    <name evidence="6" type="ORF">LAME_0C06832G</name>
</gene>
<evidence type="ECO:0000259" key="5">
    <source>
        <dbReference type="PROSITE" id="PS50102"/>
    </source>
</evidence>
<dbReference type="InterPro" id="IPR000504">
    <property type="entry name" value="RRM_dom"/>
</dbReference>
<feature type="compositionally biased region" description="Polar residues" evidence="4">
    <location>
        <begin position="595"/>
        <end position="612"/>
    </location>
</feature>
<evidence type="ECO:0000313" key="7">
    <source>
        <dbReference type="Proteomes" id="UP000191144"/>
    </source>
</evidence>
<organism evidence="6 7">
    <name type="scientific">Lachancea meyersii CBS 8951</name>
    <dbReference type="NCBI Taxonomy" id="1266667"/>
    <lineage>
        <taxon>Eukaryota</taxon>
        <taxon>Fungi</taxon>
        <taxon>Dikarya</taxon>
        <taxon>Ascomycota</taxon>
        <taxon>Saccharomycotina</taxon>
        <taxon>Saccharomycetes</taxon>
        <taxon>Saccharomycetales</taxon>
        <taxon>Saccharomycetaceae</taxon>
        <taxon>Lachancea</taxon>
    </lineage>
</organism>
<feature type="compositionally biased region" description="Pro residues" evidence="4">
    <location>
        <begin position="613"/>
        <end position="622"/>
    </location>
</feature>
<feature type="region of interest" description="Disordered" evidence="4">
    <location>
        <begin position="296"/>
        <end position="340"/>
    </location>
</feature>
<dbReference type="AlphaFoldDB" id="A0A1G4J2Q2"/>
<keyword evidence="2 3" id="KW-0694">RNA-binding</keyword>
<feature type="compositionally biased region" description="Low complexity" evidence="4">
    <location>
        <begin position="87"/>
        <end position="107"/>
    </location>
</feature>
<dbReference type="InterPro" id="IPR012677">
    <property type="entry name" value="Nucleotide-bd_a/b_plait_sf"/>
</dbReference>
<evidence type="ECO:0000256" key="2">
    <source>
        <dbReference type="ARBA" id="ARBA00022884"/>
    </source>
</evidence>
<feature type="domain" description="RRM" evidence="5">
    <location>
        <begin position="478"/>
        <end position="550"/>
    </location>
</feature>
<dbReference type="InterPro" id="IPR035979">
    <property type="entry name" value="RBD_domain_sf"/>
</dbReference>
<dbReference type="InterPro" id="IPR050825">
    <property type="entry name" value="RBM42_RBP45_47-like"/>
</dbReference>
<dbReference type="PROSITE" id="PS50102">
    <property type="entry name" value="RRM"/>
    <property type="match status" value="2"/>
</dbReference>
<dbReference type="GO" id="GO:0003729">
    <property type="term" value="F:mRNA binding"/>
    <property type="evidence" value="ECO:0007669"/>
    <property type="project" value="InterPro"/>
</dbReference>
<feature type="region of interest" description="Disordered" evidence="4">
    <location>
        <begin position="66"/>
        <end position="119"/>
    </location>
</feature>
<feature type="domain" description="RRM" evidence="5">
    <location>
        <begin position="206"/>
        <end position="285"/>
    </location>
</feature>
<accession>A0A1G4J2Q2</accession>
<evidence type="ECO:0000256" key="4">
    <source>
        <dbReference type="SAM" id="MobiDB-lite"/>
    </source>
</evidence>
<evidence type="ECO:0000313" key="6">
    <source>
        <dbReference type="EMBL" id="SCU83823.1"/>
    </source>
</evidence>
<evidence type="ECO:0000256" key="3">
    <source>
        <dbReference type="PROSITE-ProRule" id="PRU00176"/>
    </source>
</evidence>
<sequence>MPQIPLPPSATVQTSSEPPRTLWMGDLDPSFDEATIQQIWEQLQKQVNVKLIRAKKNLLIPCSTSSTFSEADGVDPKGSAHGGNIVSGESQDSESTSDSSNDTPTNGPTGAVTPAGTLGSGQKISINGVSFIDPNTTQLHHAGYCFVEFNNLADAQWALSLNSSPLPNIVSESTQLATNPSGLRNFRLNWASGATLQSAIPSTPEFSLFVGDLSPTATEAHLLSLFQKNFRSVKTVRVMTDPITGASRCFGFVRFGDEQERRRALVEMNGAWCQGRNLRVAYATPRNNVMWQITQNQQNHQNHQQQHQQQQQQQHPRKLQPQPQSHYQPPLHHQSAQLQQQQQLQLQLQQQQEYHHQQLQQQQQQQEQQLLLQQQQQQQQQHHSQLYPTFYSQYQNQQLPGNYMADNSTSSIQELGSNKAPLLMKTANTLVSSNFMGYPGLENEQIMSYLPSANANGATNFGNNQARNRSALTNPINTTVFIGGLTSQISERQLHSMFAPFGTVINVKIPPGKGCGFVKYANRIDAEAAIQGMQGFIVGGNPIRLSWGRTSADIGRQSNAQDMPSSLSNLDVNYSSPVWSKPNNAPPPVGPSMYASASSAHLQRQDSSSQPNSIPPVHPSLL</sequence>
<feature type="compositionally biased region" description="Low complexity" evidence="4">
    <location>
        <begin position="296"/>
        <end position="314"/>
    </location>
</feature>
<proteinExistence type="predicted"/>
<dbReference type="PANTHER" id="PTHR47640:SF10">
    <property type="entry name" value="TRNA SELENOCYSTEINE 1-ASSOCIATED PROTEIN 1-RELATED"/>
    <property type="match status" value="1"/>
</dbReference>
<feature type="region of interest" description="Disordered" evidence="4">
    <location>
        <begin position="578"/>
        <end position="622"/>
    </location>
</feature>
<dbReference type="Gene3D" id="3.30.70.330">
    <property type="match status" value="3"/>
</dbReference>